<evidence type="ECO:0000256" key="1">
    <source>
        <dbReference type="SAM" id="MobiDB-lite"/>
    </source>
</evidence>
<dbReference type="AlphaFoldDB" id="A0A3N4IC68"/>
<organism evidence="2 3">
    <name type="scientific">Ascobolus immersus RN42</name>
    <dbReference type="NCBI Taxonomy" id="1160509"/>
    <lineage>
        <taxon>Eukaryota</taxon>
        <taxon>Fungi</taxon>
        <taxon>Dikarya</taxon>
        <taxon>Ascomycota</taxon>
        <taxon>Pezizomycotina</taxon>
        <taxon>Pezizomycetes</taxon>
        <taxon>Pezizales</taxon>
        <taxon>Ascobolaceae</taxon>
        <taxon>Ascobolus</taxon>
    </lineage>
</organism>
<name>A0A3N4IC68_ASCIM</name>
<proteinExistence type="predicted"/>
<feature type="compositionally biased region" description="Low complexity" evidence="1">
    <location>
        <begin position="28"/>
        <end position="37"/>
    </location>
</feature>
<reference evidence="2 3" key="1">
    <citation type="journal article" date="2018" name="Nat. Ecol. Evol.">
        <title>Pezizomycetes genomes reveal the molecular basis of ectomycorrhizal truffle lifestyle.</title>
        <authorList>
            <person name="Murat C."/>
            <person name="Payen T."/>
            <person name="Noel B."/>
            <person name="Kuo A."/>
            <person name="Morin E."/>
            <person name="Chen J."/>
            <person name="Kohler A."/>
            <person name="Krizsan K."/>
            <person name="Balestrini R."/>
            <person name="Da Silva C."/>
            <person name="Montanini B."/>
            <person name="Hainaut M."/>
            <person name="Levati E."/>
            <person name="Barry K.W."/>
            <person name="Belfiori B."/>
            <person name="Cichocki N."/>
            <person name="Clum A."/>
            <person name="Dockter R.B."/>
            <person name="Fauchery L."/>
            <person name="Guy J."/>
            <person name="Iotti M."/>
            <person name="Le Tacon F."/>
            <person name="Lindquist E.A."/>
            <person name="Lipzen A."/>
            <person name="Malagnac F."/>
            <person name="Mello A."/>
            <person name="Molinier V."/>
            <person name="Miyauchi S."/>
            <person name="Poulain J."/>
            <person name="Riccioni C."/>
            <person name="Rubini A."/>
            <person name="Sitrit Y."/>
            <person name="Splivallo R."/>
            <person name="Traeger S."/>
            <person name="Wang M."/>
            <person name="Zifcakova L."/>
            <person name="Wipf D."/>
            <person name="Zambonelli A."/>
            <person name="Paolocci F."/>
            <person name="Nowrousian M."/>
            <person name="Ottonello S."/>
            <person name="Baldrian P."/>
            <person name="Spatafora J.W."/>
            <person name="Henrissat B."/>
            <person name="Nagy L.G."/>
            <person name="Aury J.M."/>
            <person name="Wincker P."/>
            <person name="Grigoriev I.V."/>
            <person name="Bonfante P."/>
            <person name="Martin F.M."/>
        </authorList>
    </citation>
    <scope>NUCLEOTIDE SEQUENCE [LARGE SCALE GENOMIC DNA]</scope>
    <source>
        <strain evidence="2 3">RN42</strain>
    </source>
</reference>
<sequence length="125" mass="12492">MALASPSSEGPPNYFEVPGTSDFPEPPGSSASGSAESEPINVVANFAPPAPSSNPTVLAFAETVKAKATAAGVLNAHNPATVAATIHHGLVIGEPDSPEYRASKEAGINRSKIAAAAAEARKSAT</sequence>
<keyword evidence="3" id="KW-1185">Reference proteome</keyword>
<evidence type="ECO:0000313" key="3">
    <source>
        <dbReference type="Proteomes" id="UP000275078"/>
    </source>
</evidence>
<evidence type="ECO:0000313" key="2">
    <source>
        <dbReference type="EMBL" id="RPA81750.1"/>
    </source>
</evidence>
<dbReference type="EMBL" id="ML119677">
    <property type="protein sequence ID" value="RPA81750.1"/>
    <property type="molecule type" value="Genomic_DNA"/>
</dbReference>
<gene>
    <name evidence="2" type="ORF">BJ508DRAFT_110243</name>
</gene>
<protein>
    <submittedName>
        <fullName evidence="2">Uncharacterized protein</fullName>
    </submittedName>
</protein>
<feature type="region of interest" description="Disordered" evidence="1">
    <location>
        <begin position="1"/>
        <end position="37"/>
    </location>
</feature>
<accession>A0A3N4IC68</accession>
<feature type="compositionally biased region" description="Polar residues" evidence="1">
    <location>
        <begin position="1"/>
        <end position="10"/>
    </location>
</feature>
<dbReference type="Proteomes" id="UP000275078">
    <property type="component" value="Unassembled WGS sequence"/>
</dbReference>